<dbReference type="InterPro" id="IPR008978">
    <property type="entry name" value="HSP20-like_chaperone"/>
</dbReference>
<accession>A0AAN7YWU9</accession>
<dbReference type="PANTHER" id="PTHR46733:SF4">
    <property type="entry name" value="HEAT SHOCK PROTEIN 21, CHLOROPLASTIC"/>
    <property type="match status" value="1"/>
</dbReference>
<organism evidence="5 6">
    <name type="scientific">Dictyostelium firmibasis</name>
    <dbReference type="NCBI Taxonomy" id="79012"/>
    <lineage>
        <taxon>Eukaryota</taxon>
        <taxon>Amoebozoa</taxon>
        <taxon>Evosea</taxon>
        <taxon>Eumycetozoa</taxon>
        <taxon>Dictyostelia</taxon>
        <taxon>Dictyosteliales</taxon>
        <taxon>Dictyosteliaceae</taxon>
        <taxon>Dictyostelium</taxon>
    </lineage>
</organism>
<protein>
    <recommendedName>
        <fullName evidence="4">SHSP domain-containing protein</fullName>
    </recommendedName>
</protein>
<dbReference type="InterPro" id="IPR044587">
    <property type="entry name" value="HSP21-like"/>
</dbReference>
<evidence type="ECO:0000256" key="3">
    <source>
        <dbReference type="RuleBase" id="RU003616"/>
    </source>
</evidence>
<keyword evidence="1" id="KW-0346">Stress response</keyword>
<evidence type="ECO:0000256" key="2">
    <source>
        <dbReference type="PROSITE-ProRule" id="PRU00285"/>
    </source>
</evidence>
<dbReference type="Pfam" id="PF00011">
    <property type="entry name" value="HSP20"/>
    <property type="match status" value="1"/>
</dbReference>
<gene>
    <name evidence="5" type="ORF">RB653_008776</name>
</gene>
<dbReference type="Gene3D" id="2.60.40.790">
    <property type="match status" value="1"/>
</dbReference>
<dbReference type="GO" id="GO:0009408">
    <property type="term" value="P:response to heat"/>
    <property type="evidence" value="ECO:0007669"/>
    <property type="project" value="InterPro"/>
</dbReference>
<dbReference type="SUPFAM" id="SSF49764">
    <property type="entry name" value="HSP20-like chaperones"/>
    <property type="match status" value="1"/>
</dbReference>
<proteinExistence type="inferred from homology"/>
<dbReference type="InterPro" id="IPR002068">
    <property type="entry name" value="A-crystallin/Hsp20_dom"/>
</dbReference>
<reference evidence="5 6" key="1">
    <citation type="submission" date="2023-11" db="EMBL/GenBank/DDBJ databases">
        <title>Dfirmibasis_genome.</title>
        <authorList>
            <person name="Edelbroek B."/>
            <person name="Kjellin J."/>
            <person name="Jerlstrom-Hultqvist J."/>
            <person name="Soderbom F."/>
        </authorList>
    </citation>
    <scope>NUCLEOTIDE SEQUENCE [LARGE SCALE GENOMIC DNA]</scope>
    <source>
        <strain evidence="5 6">TNS-C-14</strain>
    </source>
</reference>
<dbReference type="PANTHER" id="PTHR46733">
    <property type="entry name" value="26.5 KDA HEAT SHOCK PROTEIN, MITOCHONDRIAL"/>
    <property type="match status" value="1"/>
</dbReference>
<sequence length="231" mass="26596">MYKISKATPFFFRRAFFCGGRRGFPESQIGSMGRPTTTTSHSSGVCETNDYSNKPYYFQVKFEDRFSKKIDKVNDCFRNFYYNHGGQQYTDKFEGIFDTWEHEFSKTRGFRSPKTFINESDKGIDIRVELPGFSKEDVKIDFSNGILSIDAVNKTTSTQSQAGEQPQSQHQFSDVHRIQEKLQHSNLEFKKSIKLPEDIDTSLIKAIMNNGILDIIIPKNSYVKSTTINVQ</sequence>
<dbReference type="AlphaFoldDB" id="A0AAN7YWU9"/>
<evidence type="ECO:0000259" key="4">
    <source>
        <dbReference type="PROSITE" id="PS01031"/>
    </source>
</evidence>
<dbReference type="Proteomes" id="UP001344447">
    <property type="component" value="Unassembled WGS sequence"/>
</dbReference>
<evidence type="ECO:0000313" key="6">
    <source>
        <dbReference type="Proteomes" id="UP001344447"/>
    </source>
</evidence>
<name>A0AAN7YWU9_9MYCE</name>
<keyword evidence="6" id="KW-1185">Reference proteome</keyword>
<feature type="domain" description="SHSP" evidence="4">
    <location>
        <begin position="106"/>
        <end position="231"/>
    </location>
</feature>
<comment type="caution">
    <text evidence="5">The sequence shown here is derived from an EMBL/GenBank/DDBJ whole genome shotgun (WGS) entry which is preliminary data.</text>
</comment>
<dbReference type="PROSITE" id="PS01031">
    <property type="entry name" value="SHSP"/>
    <property type="match status" value="1"/>
</dbReference>
<evidence type="ECO:0000256" key="1">
    <source>
        <dbReference type="ARBA" id="ARBA00023016"/>
    </source>
</evidence>
<evidence type="ECO:0000313" key="5">
    <source>
        <dbReference type="EMBL" id="KAK5579097.1"/>
    </source>
</evidence>
<dbReference type="CDD" id="cd06464">
    <property type="entry name" value="ACD_sHsps-like"/>
    <property type="match status" value="1"/>
</dbReference>
<comment type="similarity">
    <text evidence="2 3">Belongs to the small heat shock protein (HSP20) family.</text>
</comment>
<dbReference type="EMBL" id="JAVFKY010000003">
    <property type="protein sequence ID" value="KAK5579097.1"/>
    <property type="molecule type" value="Genomic_DNA"/>
</dbReference>